<evidence type="ECO:0000313" key="2">
    <source>
        <dbReference type="Proteomes" id="UP000193240"/>
    </source>
</evidence>
<accession>A0A1Y2M6L0</accession>
<dbReference type="EMBL" id="KZ107841">
    <property type="protein sequence ID" value="OSS50848.1"/>
    <property type="molecule type" value="Genomic_DNA"/>
</dbReference>
<dbReference type="AlphaFoldDB" id="A0A1Y2M6L0"/>
<proteinExistence type="predicted"/>
<name>A0A1Y2M6L0_EPING</name>
<organism evidence="1 2">
    <name type="scientific">Epicoccum nigrum</name>
    <name type="common">Soil fungus</name>
    <name type="synonym">Epicoccum purpurascens</name>
    <dbReference type="NCBI Taxonomy" id="105696"/>
    <lineage>
        <taxon>Eukaryota</taxon>
        <taxon>Fungi</taxon>
        <taxon>Dikarya</taxon>
        <taxon>Ascomycota</taxon>
        <taxon>Pezizomycotina</taxon>
        <taxon>Dothideomycetes</taxon>
        <taxon>Pleosporomycetidae</taxon>
        <taxon>Pleosporales</taxon>
        <taxon>Pleosporineae</taxon>
        <taxon>Didymellaceae</taxon>
        <taxon>Epicoccum</taxon>
    </lineage>
</organism>
<dbReference type="InParanoid" id="A0A1Y2M6L0"/>
<dbReference type="Proteomes" id="UP000193240">
    <property type="component" value="Unassembled WGS sequence"/>
</dbReference>
<sequence length="130" mass="15150">MDFRDLPIPSPPSSLLTFTTAQIHEYYPHLPAWAVNAFHILKLPQEHWTREARALLNMAPIPPFGNSPSGFVDSFQKGDWFQLFWGDVEARKREEVDLWRLNLHLHEAKKGQEGWEQSGGMRKKLVDEDR</sequence>
<evidence type="ECO:0000313" key="1">
    <source>
        <dbReference type="EMBL" id="OSS50848.1"/>
    </source>
</evidence>
<protein>
    <submittedName>
        <fullName evidence="1">Uncharacterized protein</fullName>
    </submittedName>
</protein>
<reference evidence="1 2" key="1">
    <citation type="journal article" date="2017" name="Genome Announc.">
        <title>Genome sequence of the saprophytic ascomycete Epicoccum nigrum ICMP 19927 strain isolated from New Zealand.</title>
        <authorList>
            <person name="Fokin M."/>
            <person name="Fleetwood D."/>
            <person name="Weir B.S."/>
            <person name="Villas-Boas S.G."/>
        </authorList>
    </citation>
    <scope>NUCLEOTIDE SEQUENCE [LARGE SCALE GENOMIC DNA]</scope>
    <source>
        <strain evidence="1 2">ICMP 19927</strain>
    </source>
</reference>
<keyword evidence="2" id="KW-1185">Reference proteome</keyword>
<gene>
    <name evidence="1" type="ORF">B5807_04351</name>
</gene>